<evidence type="ECO:0000313" key="2">
    <source>
        <dbReference type="EMBL" id="TWT63032.1"/>
    </source>
</evidence>
<dbReference type="InterPro" id="IPR003607">
    <property type="entry name" value="HD/PDEase_dom"/>
</dbReference>
<organism evidence="2 3">
    <name type="scientific">Rubinisphaera italica</name>
    <dbReference type="NCBI Taxonomy" id="2527969"/>
    <lineage>
        <taxon>Bacteria</taxon>
        <taxon>Pseudomonadati</taxon>
        <taxon>Planctomycetota</taxon>
        <taxon>Planctomycetia</taxon>
        <taxon>Planctomycetales</taxon>
        <taxon>Planctomycetaceae</taxon>
        <taxon>Rubinisphaera</taxon>
    </lineage>
</organism>
<dbReference type="OrthoDB" id="9803619at2"/>
<dbReference type="SMART" id="SM00471">
    <property type="entry name" value="HDc"/>
    <property type="match status" value="1"/>
</dbReference>
<reference evidence="2 3" key="1">
    <citation type="submission" date="2019-02" db="EMBL/GenBank/DDBJ databases">
        <title>Deep-cultivation of Planctomycetes and their phenomic and genomic characterization uncovers novel biology.</title>
        <authorList>
            <person name="Wiegand S."/>
            <person name="Jogler M."/>
            <person name="Boedeker C."/>
            <person name="Pinto D."/>
            <person name="Vollmers J."/>
            <person name="Rivas-Marin E."/>
            <person name="Kohn T."/>
            <person name="Peeters S.H."/>
            <person name="Heuer A."/>
            <person name="Rast P."/>
            <person name="Oberbeckmann S."/>
            <person name="Bunk B."/>
            <person name="Jeske O."/>
            <person name="Meyerdierks A."/>
            <person name="Storesund J.E."/>
            <person name="Kallscheuer N."/>
            <person name="Luecker S."/>
            <person name="Lage O.M."/>
            <person name="Pohl T."/>
            <person name="Merkel B.J."/>
            <person name="Hornburger P."/>
            <person name="Mueller R.-W."/>
            <person name="Bruemmer F."/>
            <person name="Labrenz M."/>
            <person name="Spormann A.M."/>
            <person name="Op Den Camp H."/>
            <person name="Overmann J."/>
            <person name="Amann R."/>
            <person name="Jetten M.S.M."/>
            <person name="Mascher T."/>
            <person name="Medema M.H."/>
            <person name="Devos D.P."/>
            <person name="Kaster A.-K."/>
            <person name="Ovreas L."/>
            <person name="Rohde M."/>
            <person name="Galperin M.Y."/>
            <person name="Jogler C."/>
        </authorList>
    </citation>
    <scope>NUCLEOTIDE SEQUENCE [LARGE SCALE GENOMIC DNA]</scope>
    <source>
        <strain evidence="2 3">Pan54</strain>
    </source>
</reference>
<dbReference type="Pfam" id="PF01966">
    <property type="entry name" value="HD"/>
    <property type="match status" value="1"/>
</dbReference>
<dbReference type="CDD" id="cd00077">
    <property type="entry name" value="HDc"/>
    <property type="match status" value="1"/>
</dbReference>
<comment type="caution">
    <text evidence="2">The sequence shown here is derived from an EMBL/GenBank/DDBJ whole genome shotgun (WGS) entry which is preliminary data.</text>
</comment>
<accession>A0A5C5XMR2</accession>
<dbReference type="RefSeq" id="WP_146504828.1">
    <property type="nucleotide sequence ID" value="NZ_SJPG01000001.1"/>
</dbReference>
<dbReference type="InterPro" id="IPR006674">
    <property type="entry name" value="HD_domain"/>
</dbReference>
<evidence type="ECO:0000259" key="1">
    <source>
        <dbReference type="SMART" id="SM00471"/>
    </source>
</evidence>
<evidence type="ECO:0000313" key="3">
    <source>
        <dbReference type="Proteomes" id="UP000316095"/>
    </source>
</evidence>
<dbReference type="SUPFAM" id="SSF109604">
    <property type="entry name" value="HD-domain/PDEase-like"/>
    <property type="match status" value="1"/>
</dbReference>
<sequence length="316" mass="36948">MSDKVFRDPLYNYIAIDRKRDGWLLKLIDTPEVQRIRRIHQLGVSNITYPGADHNRLAHSLGVVYLMQRVLDSLEKTNDAERIKRARQPLLAAALLHDVGHGPYSHLFEPCLGINHEYWSIEVILNPRTNINKILLQEDQYLPKQVASLIQENDPGCPTWQKSLLSSQLDVDRMDYLRRDSLFTGAGYGHFDWYRILNTIHLMENNKESYDIVWPEKSAMAIEEYIFARYYMYQNVYLHKTTRGLEKLLVAMWKRADRLRNDGVDINAVPVLDEFWNSKNASPNQYLNIEEFTVLSQIQIWKNHSDQVDSILKCTG</sequence>
<dbReference type="EMBL" id="SJPG01000001">
    <property type="protein sequence ID" value="TWT63032.1"/>
    <property type="molecule type" value="Genomic_DNA"/>
</dbReference>
<protein>
    <submittedName>
        <fullName evidence="2">HD domain protein</fullName>
    </submittedName>
</protein>
<keyword evidence="3" id="KW-1185">Reference proteome</keyword>
<dbReference type="AlphaFoldDB" id="A0A5C5XMR2"/>
<dbReference type="PANTHER" id="PTHR11373">
    <property type="entry name" value="DEOXYNUCLEOSIDE TRIPHOSPHATE TRIPHOSPHOHYDROLASE"/>
    <property type="match status" value="1"/>
</dbReference>
<feature type="domain" description="HD/PDEase" evidence="1">
    <location>
        <begin position="52"/>
        <end position="186"/>
    </location>
</feature>
<name>A0A5C5XMR2_9PLAN</name>
<dbReference type="InterPro" id="IPR050135">
    <property type="entry name" value="dGTPase-like"/>
</dbReference>
<dbReference type="GO" id="GO:0008832">
    <property type="term" value="F:dGTPase activity"/>
    <property type="evidence" value="ECO:0007669"/>
    <property type="project" value="TreeGrafter"/>
</dbReference>
<dbReference type="PANTHER" id="PTHR11373:SF4">
    <property type="entry name" value="DEOXYNUCLEOSIDE TRIPHOSPHATE TRIPHOSPHOHYDROLASE SAMHD1"/>
    <property type="match status" value="1"/>
</dbReference>
<dbReference type="Proteomes" id="UP000316095">
    <property type="component" value="Unassembled WGS sequence"/>
</dbReference>
<dbReference type="GO" id="GO:0006203">
    <property type="term" value="P:dGTP catabolic process"/>
    <property type="evidence" value="ECO:0007669"/>
    <property type="project" value="TreeGrafter"/>
</dbReference>
<proteinExistence type="predicted"/>
<dbReference type="Gene3D" id="1.10.3210.10">
    <property type="entry name" value="Hypothetical protein af1432"/>
    <property type="match status" value="1"/>
</dbReference>
<gene>
    <name evidence="2" type="ORF">Pan54_37830</name>
</gene>